<dbReference type="EC" id="3.6.1.9" evidence="4"/>
<keyword evidence="2 4" id="KW-0378">Hydrolase</keyword>
<dbReference type="AlphaFoldDB" id="A0A9X0WK38"/>
<comment type="catalytic activity">
    <reaction evidence="4">
        <text>dTTP + H2O = dTMP + diphosphate + H(+)</text>
        <dbReference type="Rhea" id="RHEA:28534"/>
        <dbReference type="ChEBI" id="CHEBI:15377"/>
        <dbReference type="ChEBI" id="CHEBI:15378"/>
        <dbReference type="ChEBI" id="CHEBI:33019"/>
        <dbReference type="ChEBI" id="CHEBI:37568"/>
        <dbReference type="ChEBI" id="CHEBI:63528"/>
        <dbReference type="EC" id="3.6.1.9"/>
    </reaction>
</comment>
<dbReference type="Pfam" id="PF02545">
    <property type="entry name" value="Maf"/>
    <property type="match status" value="1"/>
</dbReference>
<comment type="caution">
    <text evidence="5">The sequence shown here is derived from an EMBL/GenBank/DDBJ whole genome shotgun (WGS) entry which is preliminary data.</text>
</comment>
<evidence type="ECO:0000313" key="5">
    <source>
        <dbReference type="EMBL" id="MBK1645955.1"/>
    </source>
</evidence>
<name>A0A9X0WK38_9GAMM</name>
<dbReference type="NCBIfam" id="TIGR00172">
    <property type="entry name" value="maf"/>
    <property type="match status" value="1"/>
</dbReference>
<dbReference type="GO" id="GO:0009117">
    <property type="term" value="P:nucleotide metabolic process"/>
    <property type="evidence" value="ECO:0007669"/>
    <property type="project" value="UniProtKB-KW"/>
</dbReference>
<comment type="function">
    <text evidence="4">Nucleoside triphosphate pyrophosphatase that hydrolyzes dTTP and UTP. May have a dual role in cell division arrest and in preventing the incorporation of modified nucleotides into cellular nucleic acids.</text>
</comment>
<dbReference type="PANTHER" id="PTHR43213">
    <property type="entry name" value="BIFUNCTIONAL DTTP/UTP PYROPHOSPHATASE/METHYLTRANSFERASE PROTEIN-RELATED"/>
    <property type="match status" value="1"/>
</dbReference>
<feature type="site" description="Important for substrate specificity" evidence="4">
    <location>
        <position position="79"/>
    </location>
</feature>
<dbReference type="EMBL" id="NRSD01000017">
    <property type="protein sequence ID" value="MBK1645955.1"/>
    <property type="molecule type" value="Genomic_DNA"/>
</dbReference>
<sequence length="213" mass="22310">MIGCEGEPRVYLASRSPRRRLLLEQIGVRALVIEVAIDETPRPLEPPAAYVRRVAAAKARAGCAARPAAASLPVLAADTAVVLDTSILGQPGDRAAAVRMLRRLAGRSHEVFTAVTLIAGGREQQALSVNQVTFRALTESEILKYCDTGEPLDKAGAYGIQGLGAVFVERLQGSYSGVMGLPLLETAQLLAAAGVDVLAAAARIQARGADRAS</sequence>
<comment type="subcellular location">
    <subcellularLocation>
        <location evidence="4">Cytoplasm</location>
    </subcellularLocation>
</comment>
<dbReference type="PIRSF" id="PIRSF006305">
    <property type="entry name" value="Maf"/>
    <property type="match status" value="1"/>
</dbReference>
<dbReference type="PANTHER" id="PTHR43213:SF5">
    <property type="entry name" value="BIFUNCTIONAL DTTP_UTP PYROPHOSPHATASE_METHYLTRANSFERASE PROTEIN-RELATED"/>
    <property type="match status" value="1"/>
</dbReference>
<dbReference type="Gene3D" id="3.90.950.10">
    <property type="match status" value="1"/>
</dbReference>
<comment type="catalytic activity">
    <reaction evidence="4">
        <text>UTP + H2O = UMP + diphosphate + H(+)</text>
        <dbReference type="Rhea" id="RHEA:29395"/>
        <dbReference type="ChEBI" id="CHEBI:15377"/>
        <dbReference type="ChEBI" id="CHEBI:15378"/>
        <dbReference type="ChEBI" id="CHEBI:33019"/>
        <dbReference type="ChEBI" id="CHEBI:46398"/>
        <dbReference type="ChEBI" id="CHEBI:57865"/>
        <dbReference type="EC" id="3.6.1.9"/>
    </reaction>
</comment>
<evidence type="ECO:0000256" key="2">
    <source>
        <dbReference type="ARBA" id="ARBA00022801"/>
    </source>
</evidence>
<keyword evidence="3 4" id="KW-0546">Nucleotide metabolism</keyword>
<dbReference type="SUPFAM" id="SSF52972">
    <property type="entry name" value="ITPase-like"/>
    <property type="match status" value="1"/>
</dbReference>
<feature type="active site" description="Proton acceptor" evidence="4">
    <location>
        <position position="78"/>
    </location>
</feature>
<dbReference type="GO" id="GO:0005737">
    <property type="term" value="C:cytoplasm"/>
    <property type="evidence" value="ECO:0007669"/>
    <property type="project" value="UniProtKB-SubCell"/>
</dbReference>
<protein>
    <recommendedName>
        <fullName evidence="4">dTTP/UTP pyrophosphatase</fullName>
        <shortName evidence="4">dTTPase/UTPase</shortName>
        <ecNumber evidence="4">3.6.1.9</ecNumber>
    </recommendedName>
    <alternativeName>
        <fullName evidence="4">Nucleoside triphosphate pyrophosphatase</fullName>
    </alternativeName>
    <alternativeName>
        <fullName evidence="4">Nucleotide pyrophosphatase</fullName>
        <shortName evidence="4">Nucleotide PPase</shortName>
    </alternativeName>
</protein>
<comment type="similarity">
    <text evidence="4">Belongs to the Maf family. YhdE subfamily.</text>
</comment>
<evidence type="ECO:0000256" key="3">
    <source>
        <dbReference type="ARBA" id="ARBA00023080"/>
    </source>
</evidence>
<dbReference type="InterPro" id="IPR003697">
    <property type="entry name" value="Maf-like"/>
</dbReference>
<proteinExistence type="inferred from homology"/>
<organism evidence="5 6">
    <name type="scientific">Thiocapsa imhoffii</name>
    <dbReference type="NCBI Taxonomy" id="382777"/>
    <lineage>
        <taxon>Bacteria</taxon>
        <taxon>Pseudomonadati</taxon>
        <taxon>Pseudomonadota</taxon>
        <taxon>Gammaproteobacteria</taxon>
        <taxon>Chromatiales</taxon>
        <taxon>Chromatiaceae</taxon>
        <taxon>Thiocapsa</taxon>
    </lineage>
</organism>
<gene>
    <name evidence="5" type="ORF">CKO25_15115</name>
</gene>
<evidence type="ECO:0000256" key="4">
    <source>
        <dbReference type="HAMAP-Rule" id="MF_00528"/>
    </source>
</evidence>
<dbReference type="RefSeq" id="WP_200388764.1">
    <property type="nucleotide sequence ID" value="NZ_NRSD01000017.1"/>
</dbReference>
<dbReference type="Proteomes" id="UP001138802">
    <property type="component" value="Unassembled WGS sequence"/>
</dbReference>
<keyword evidence="4" id="KW-0963">Cytoplasm</keyword>
<dbReference type="CDD" id="cd00555">
    <property type="entry name" value="Maf"/>
    <property type="match status" value="1"/>
</dbReference>
<feature type="site" description="Important for substrate specificity" evidence="4">
    <location>
        <position position="18"/>
    </location>
</feature>
<keyword evidence="6" id="KW-1185">Reference proteome</keyword>
<evidence type="ECO:0000256" key="1">
    <source>
        <dbReference type="ARBA" id="ARBA00001968"/>
    </source>
</evidence>
<feature type="site" description="Important for substrate specificity" evidence="4">
    <location>
        <position position="161"/>
    </location>
</feature>
<evidence type="ECO:0000313" key="6">
    <source>
        <dbReference type="Proteomes" id="UP001138802"/>
    </source>
</evidence>
<dbReference type="GO" id="GO:0047429">
    <property type="term" value="F:nucleoside triphosphate diphosphatase activity"/>
    <property type="evidence" value="ECO:0007669"/>
    <property type="project" value="UniProtKB-EC"/>
</dbReference>
<accession>A0A9X0WK38</accession>
<comment type="cofactor">
    <cofactor evidence="1 4">
        <name>a divalent metal cation</name>
        <dbReference type="ChEBI" id="CHEBI:60240"/>
    </cofactor>
</comment>
<dbReference type="InterPro" id="IPR029001">
    <property type="entry name" value="ITPase-like_fam"/>
</dbReference>
<reference evidence="5 6" key="1">
    <citation type="journal article" date="2020" name="Microorganisms">
        <title>Osmotic Adaptation and Compatible Solute Biosynthesis of Phototrophic Bacteria as Revealed from Genome Analyses.</title>
        <authorList>
            <person name="Imhoff J.F."/>
            <person name="Rahn T."/>
            <person name="Kunzel S."/>
            <person name="Keller A."/>
            <person name="Neulinger S.C."/>
        </authorList>
    </citation>
    <scope>NUCLEOTIDE SEQUENCE [LARGE SCALE GENOMIC DNA]</scope>
    <source>
        <strain evidence="5 6">DSM 21303</strain>
    </source>
</reference>
<dbReference type="HAMAP" id="MF_00528">
    <property type="entry name" value="Maf"/>
    <property type="match status" value="1"/>
</dbReference>
<comment type="caution">
    <text evidence="4">Lacks conserved residue(s) required for the propagation of feature annotation.</text>
</comment>